<reference evidence="4 5" key="1">
    <citation type="journal article" date="2019" name="Sci. Rep.">
        <title>A high-quality genome of Eragrostis curvula grass provides insights into Poaceae evolution and supports new strategies to enhance forage quality.</title>
        <authorList>
            <person name="Carballo J."/>
            <person name="Santos B.A.C.M."/>
            <person name="Zappacosta D."/>
            <person name="Garbus I."/>
            <person name="Selva J.P."/>
            <person name="Gallo C.A."/>
            <person name="Diaz A."/>
            <person name="Albertini E."/>
            <person name="Caccamo M."/>
            <person name="Echenique V."/>
        </authorList>
    </citation>
    <scope>NUCLEOTIDE SEQUENCE [LARGE SCALE GENOMIC DNA]</scope>
    <source>
        <strain evidence="5">cv. Victoria</strain>
        <tissue evidence="4">Leaf</tissue>
    </source>
</reference>
<dbReference type="GO" id="GO:0003723">
    <property type="term" value="F:RNA binding"/>
    <property type="evidence" value="ECO:0007669"/>
    <property type="project" value="InterPro"/>
</dbReference>
<evidence type="ECO:0000313" key="4">
    <source>
        <dbReference type="EMBL" id="TVU46051.1"/>
    </source>
</evidence>
<dbReference type="FunFam" id="1.25.40.10:FF:000277">
    <property type="entry name" value="Pentatricopeptide repeat-containing protein, mitochondrial"/>
    <property type="match status" value="1"/>
</dbReference>
<comment type="caution">
    <text evidence="4">The sequence shown here is derived from an EMBL/GenBank/DDBJ whole genome shotgun (WGS) entry which is preliminary data.</text>
</comment>
<dbReference type="Pfam" id="PF20431">
    <property type="entry name" value="E_motif"/>
    <property type="match status" value="1"/>
</dbReference>
<feature type="repeat" description="PPR" evidence="3">
    <location>
        <begin position="1"/>
        <end position="28"/>
    </location>
</feature>
<dbReference type="InterPro" id="IPR011990">
    <property type="entry name" value="TPR-like_helical_dom_sf"/>
</dbReference>
<dbReference type="EMBL" id="RWGY01000004">
    <property type="protein sequence ID" value="TVU46051.1"/>
    <property type="molecule type" value="Genomic_DNA"/>
</dbReference>
<dbReference type="InterPro" id="IPR046960">
    <property type="entry name" value="PPR_At4g14850-like_plant"/>
</dbReference>
<dbReference type="InterPro" id="IPR046848">
    <property type="entry name" value="E_motif"/>
</dbReference>
<dbReference type="PROSITE" id="PS51375">
    <property type="entry name" value="PPR"/>
    <property type="match status" value="1"/>
</dbReference>
<proteinExistence type="predicted"/>
<dbReference type="GO" id="GO:0005737">
    <property type="term" value="C:cytoplasm"/>
    <property type="evidence" value="ECO:0007669"/>
    <property type="project" value="UniProtKB-ARBA"/>
</dbReference>
<keyword evidence="5" id="KW-1185">Reference proteome</keyword>
<dbReference type="AlphaFoldDB" id="A0A5J9WDH2"/>
<dbReference type="InterPro" id="IPR002885">
    <property type="entry name" value="PPR_rpt"/>
</dbReference>
<keyword evidence="1" id="KW-0677">Repeat</keyword>
<accession>A0A5J9WDH2</accession>
<evidence type="ECO:0000313" key="5">
    <source>
        <dbReference type="Proteomes" id="UP000324897"/>
    </source>
</evidence>
<dbReference type="PANTHER" id="PTHR47926:SF436">
    <property type="entry name" value="PENTATRICOPEPTIDE REPEAT-CONTAINING PROTEIN ELI1, CHLOROPLASTIC-LIKE ISOFORM X2"/>
    <property type="match status" value="1"/>
</dbReference>
<evidence type="ECO:0000256" key="1">
    <source>
        <dbReference type="ARBA" id="ARBA00022737"/>
    </source>
</evidence>
<dbReference type="Gene3D" id="1.25.40.10">
    <property type="entry name" value="Tetratricopeptide repeat domain"/>
    <property type="match status" value="1"/>
</dbReference>
<feature type="non-terminal residue" evidence="4">
    <location>
        <position position="1"/>
    </location>
</feature>
<dbReference type="OrthoDB" id="185373at2759"/>
<dbReference type="Pfam" id="PF01535">
    <property type="entry name" value="PPR"/>
    <property type="match status" value="3"/>
</dbReference>
<dbReference type="Gramene" id="TVU46051">
    <property type="protein sequence ID" value="TVU46051"/>
    <property type="gene ID" value="EJB05_05569"/>
</dbReference>
<dbReference type="Proteomes" id="UP000324897">
    <property type="component" value="Chromosome 5"/>
</dbReference>
<evidence type="ECO:0000256" key="3">
    <source>
        <dbReference type="PROSITE-ProRule" id="PRU00708"/>
    </source>
</evidence>
<gene>
    <name evidence="4" type="ORF">EJB05_05569</name>
</gene>
<sequence>MMQGLAVHGQLREAVALVSELKSYGLSPDNVTFIAVLTAYGHSGMPDEAKAAFASMANVAPGIEHYGCLVDALARAGRLQEAEDVIRAMPMAPDAAIWGALLSGCRLHGDAVLGARAAREAVRCDPRDSGAYVLAASVLAQEGDAGAGAGVRGQMREAGVGKVPGCSMIEVNGVVHEFVS</sequence>
<dbReference type="NCBIfam" id="TIGR00756">
    <property type="entry name" value="PPR"/>
    <property type="match status" value="2"/>
</dbReference>
<protein>
    <recommendedName>
        <fullName evidence="6">Pentacotripeptide-repeat region of PRORP domain-containing protein</fullName>
    </recommendedName>
</protein>
<name>A0A5J9WDH2_9POAL</name>
<dbReference type="PANTHER" id="PTHR47926">
    <property type="entry name" value="PENTATRICOPEPTIDE REPEAT-CONTAINING PROTEIN"/>
    <property type="match status" value="1"/>
</dbReference>
<evidence type="ECO:0008006" key="6">
    <source>
        <dbReference type="Google" id="ProtNLM"/>
    </source>
</evidence>
<keyword evidence="2" id="KW-0809">Transit peptide</keyword>
<organism evidence="4 5">
    <name type="scientific">Eragrostis curvula</name>
    <name type="common">weeping love grass</name>
    <dbReference type="NCBI Taxonomy" id="38414"/>
    <lineage>
        <taxon>Eukaryota</taxon>
        <taxon>Viridiplantae</taxon>
        <taxon>Streptophyta</taxon>
        <taxon>Embryophyta</taxon>
        <taxon>Tracheophyta</taxon>
        <taxon>Spermatophyta</taxon>
        <taxon>Magnoliopsida</taxon>
        <taxon>Liliopsida</taxon>
        <taxon>Poales</taxon>
        <taxon>Poaceae</taxon>
        <taxon>PACMAD clade</taxon>
        <taxon>Chloridoideae</taxon>
        <taxon>Eragrostideae</taxon>
        <taxon>Eragrostidinae</taxon>
        <taxon>Eragrostis</taxon>
    </lineage>
</organism>
<dbReference type="GO" id="GO:0016556">
    <property type="term" value="P:mRNA modification"/>
    <property type="evidence" value="ECO:0007669"/>
    <property type="project" value="UniProtKB-ARBA"/>
</dbReference>
<evidence type="ECO:0000256" key="2">
    <source>
        <dbReference type="ARBA" id="ARBA00022946"/>
    </source>
</evidence>